<accession>A0A7D9EVJ1</accession>
<name>A0A7D9EVJ1_PARCT</name>
<feature type="non-terminal residue" evidence="1">
    <location>
        <position position="137"/>
    </location>
</feature>
<dbReference type="OrthoDB" id="5975172at2759"/>
<protein>
    <submittedName>
        <fullName evidence="1">Uncharacterized protein</fullName>
    </submittedName>
</protein>
<comment type="caution">
    <text evidence="1">The sequence shown here is derived from an EMBL/GenBank/DDBJ whole genome shotgun (WGS) entry which is preliminary data.</text>
</comment>
<dbReference type="Proteomes" id="UP001152795">
    <property type="component" value="Unassembled WGS sequence"/>
</dbReference>
<proteinExistence type="predicted"/>
<sequence>NTFSYNSSYWTNKKNYSLDDGLEGLTDKETKLSSYWNTPFNKICLGMKVNNYSTNWTVIDHQASSLFKLIKDNNFTSTSVGIKAWESLVVHHSSWEENQMRGYQEGFNLYNEYVCTRIGFYLRIKCPGSSIGPFLGL</sequence>
<dbReference type="EMBL" id="CACRXK020009401">
    <property type="protein sequence ID" value="CAB4017091.1"/>
    <property type="molecule type" value="Genomic_DNA"/>
</dbReference>
<evidence type="ECO:0000313" key="1">
    <source>
        <dbReference type="EMBL" id="CAB4017091.1"/>
    </source>
</evidence>
<evidence type="ECO:0000313" key="2">
    <source>
        <dbReference type="Proteomes" id="UP001152795"/>
    </source>
</evidence>
<keyword evidence="2" id="KW-1185">Reference proteome</keyword>
<dbReference type="AlphaFoldDB" id="A0A7D9EVJ1"/>
<reference evidence="1" key="1">
    <citation type="submission" date="2020-04" db="EMBL/GenBank/DDBJ databases">
        <authorList>
            <person name="Alioto T."/>
            <person name="Alioto T."/>
            <person name="Gomez Garrido J."/>
        </authorList>
    </citation>
    <scope>NUCLEOTIDE SEQUENCE</scope>
    <source>
        <strain evidence="1">A484AB</strain>
    </source>
</reference>
<organism evidence="1 2">
    <name type="scientific">Paramuricea clavata</name>
    <name type="common">Red gorgonian</name>
    <name type="synonym">Violescent sea-whip</name>
    <dbReference type="NCBI Taxonomy" id="317549"/>
    <lineage>
        <taxon>Eukaryota</taxon>
        <taxon>Metazoa</taxon>
        <taxon>Cnidaria</taxon>
        <taxon>Anthozoa</taxon>
        <taxon>Octocorallia</taxon>
        <taxon>Malacalcyonacea</taxon>
        <taxon>Plexauridae</taxon>
        <taxon>Paramuricea</taxon>
    </lineage>
</organism>
<gene>
    <name evidence="1" type="ORF">PACLA_8A074177</name>
</gene>
<feature type="non-terminal residue" evidence="1">
    <location>
        <position position="1"/>
    </location>
</feature>